<dbReference type="RefSeq" id="WP_160825815.1">
    <property type="nucleotide sequence ID" value="NZ_JBHSXE010000001.1"/>
</dbReference>
<organism evidence="2 3">
    <name type="scientific">Actinomadura yumaensis</name>
    <dbReference type="NCBI Taxonomy" id="111807"/>
    <lineage>
        <taxon>Bacteria</taxon>
        <taxon>Bacillati</taxon>
        <taxon>Actinomycetota</taxon>
        <taxon>Actinomycetes</taxon>
        <taxon>Streptosporangiales</taxon>
        <taxon>Thermomonosporaceae</taxon>
        <taxon>Actinomadura</taxon>
    </lineage>
</organism>
<accession>A0ABW2CYF0</accession>
<sequence length="113" mass="12036">MTDNPNTDNQPGHESAFDRVQYLARQIAEIRKDLANAEAYTARRRAELAHLEQWREDVMRAQLVTDPAGPDTPATAAAASANGGGEQMGSVLSGGYTSPVPDAARAEGGAAWR</sequence>
<evidence type="ECO:0000313" key="2">
    <source>
        <dbReference type="EMBL" id="MFC6885320.1"/>
    </source>
</evidence>
<reference evidence="3" key="1">
    <citation type="journal article" date="2019" name="Int. J. Syst. Evol. Microbiol.">
        <title>The Global Catalogue of Microorganisms (GCM) 10K type strain sequencing project: providing services to taxonomists for standard genome sequencing and annotation.</title>
        <authorList>
            <consortium name="The Broad Institute Genomics Platform"/>
            <consortium name="The Broad Institute Genome Sequencing Center for Infectious Disease"/>
            <person name="Wu L."/>
            <person name="Ma J."/>
        </authorList>
    </citation>
    <scope>NUCLEOTIDE SEQUENCE [LARGE SCALE GENOMIC DNA]</scope>
    <source>
        <strain evidence="3">JCM 3369</strain>
    </source>
</reference>
<proteinExistence type="predicted"/>
<dbReference type="Proteomes" id="UP001596380">
    <property type="component" value="Unassembled WGS sequence"/>
</dbReference>
<evidence type="ECO:0000313" key="3">
    <source>
        <dbReference type="Proteomes" id="UP001596380"/>
    </source>
</evidence>
<feature type="compositionally biased region" description="Low complexity" evidence="1">
    <location>
        <begin position="65"/>
        <end position="81"/>
    </location>
</feature>
<keyword evidence="3" id="KW-1185">Reference proteome</keyword>
<comment type="caution">
    <text evidence="2">The sequence shown here is derived from an EMBL/GenBank/DDBJ whole genome shotgun (WGS) entry which is preliminary data.</text>
</comment>
<gene>
    <name evidence="2" type="ORF">ACFQKB_36565</name>
</gene>
<name>A0ABW2CYF0_9ACTN</name>
<dbReference type="EMBL" id="JBHSXS010000036">
    <property type="protein sequence ID" value="MFC6885320.1"/>
    <property type="molecule type" value="Genomic_DNA"/>
</dbReference>
<feature type="region of interest" description="Disordered" evidence="1">
    <location>
        <begin position="65"/>
        <end position="113"/>
    </location>
</feature>
<evidence type="ECO:0000256" key="1">
    <source>
        <dbReference type="SAM" id="MobiDB-lite"/>
    </source>
</evidence>
<protein>
    <submittedName>
        <fullName evidence="2">Uncharacterized protein</fullName>
    </submittedName>
</protein>